<proteinExistence type="predicted"/>
<evidence type="ECO:0000313" key="3">
    <source>
        <dbReference type="EMBL" id="KAF4311250.1"/>
    </source>
</evidence>
<evidence type="ECO:0000313" key="4">
    <source>
        <dbReference type="Proteomes" id="UP000572817"/>
    </source>
</evidence>
<comment type="caution">
    <text evidence="3">The sequence shown here is derived from an EMBL/GenBank/DDBJ whole genome shotgun (WGS) entry which is preliminary data.</text>
</comment>
<gene>
    <name evidence="3" type="ORF">GTA08_BOTSDO13417</name>
</gene>
<reference evidence="3" key="1">
    <citation type="submission" date="2020-04" db="EMBL/GenBank/DDBJ databases">
        <title>Genome Assembly and Annotation of Botryosphaeria dothidea sdau 11-99, a Latent Pathogen of Apple Fruit Ring Rot in China.</title>
        <authorList>
            <person name="Yu C."/>
            <person name="Diao Y."/>
            <person name="Lu Q."/>
            <person name="Zhao J."/>
            <person name="Cui S."/>
            <person name="Peng C."/>
            <person name="He B."/>
            <person name="Liu H."/>
        </authorList>
    </citation>
    <scope>NUCLEOTIDE SEQUENCE [LARGE SCALE GENOMIC DNA]</scope>
    <source>
        <strain evidence="3">Sdau11-99</strain>
    </source>
</reference>
<dbReference type="Gene3D" id="3.30.420.10">
    <property type="entry name" value="Ribonuclease H-like superfamily/Ribonuclease H"/>
    <property type="match status" value="1"/>
</dbReference>
<dbReference type="EMBL" id="WWBZ02000011">
    <property type="protein sequence ID" value="KAF4311250.1"/>
    <property type="molecule type" value="Genomic_DNA"/>
</dbReference>
<name>A0A8H4J1D7_9PEZI</name>
<dbReference type="SUPFAM" id="SSF53098">
    <property type="entry name" value="Ribonuclease H-like"/>
    <property type="match status" value="1"/>
</dbReference>
<dbReference type="GO" id="GO:0003723">
    <property type="term" value="F:RNA binding"/>
    <property type="evidence" value="ECO:0007669"/>
    <property type="project" value="UniProtKB-KW"/>
</dbReference>
<protein>
    <recommendedName>
        <fullName evidence="2">Integrase catalytic domain-containing protein</fullName>
    </recommendedName>
</protein>
<dbReference type="PANTHER" id="PTHR37984:SF5">
    <property type="entry name" value="PROTEIN NYNRIN-LIKE"/>
    <property type="match status" value="1"/>
</dbReference>
<dbReference type="InterPro" id="IPR036397">
    <property type="entry name" value="RNaseH_sf"/>
</dbReference>
<dbReference type="Pfam" id="PF00665">
    <property type="entry name" value="rve"/>
    <property type="match status" value="1"/>
</dbReference>
<dbReference type="InterPro" id="IPR001584">
    <property type="entry name" value="Integrase_cat-core"/>
</dbReference>
<keyword evidence="4" id="KW-1185">Reference proteome</keyword>
<dbReference type="PANTHER" id="PTHR37984">
    <property type="entry name" value="PROTEIN CBG26694"/>
    <property type="match status" value="1"/>
</dbReference>
<dbReference type="Proteomes" id="UP000572817">
    <property type="component" value="Unassembled WGS sequence"/>
</dbReference>
<organism evidence="3 4">
    <name type="scientific">Botryosphaeria dothidea</name>
    <dbReference type="NCBI Taxonomy" id="55169"/>
    <lineage>
        <taxon>Eukaryota</taxon>
        <taxon>Fungi</taxon>
        <taxon>Dikarya</taxon>
        <taxon>Ascomycota</taxon>
        <taxon>Pezizomycotina</taxon>
        <taxon>Dothideomycetes</taxon>
        <taxon>Dothideomycetes incertae sedis</taxon>
        <taxon>Botryosphaeriales</taxon>
        <taxon>Botryosphaeriaceae</taxon>
        <taxon>Botryosphaeria</taxon>
    </lineage>
</organism>
<evidence type="ECO:0000259" key="2">
    <source>
        <dbReference type="PROSITE" id="PS50994"/>
    </source>
</evidence>
<dbReference type="InterPro" id="IPR050951">
    <property type="entry name" value="Retrovirus_Pol_polyprotein"/>
</dbReference>
<keyword evidence="1" id="KW-0694">RNA-binding</keyword>
<dbReference type="InterPro" id="IPR012337">
    <property type="entry name" value="RNaseH-like_sf"/>
</dbReference>
<feature type="domain" description="Integrase catalytic" evidence="2">
    <location>
        <begin position="88"/>
        <end position="206"/>
    </location>
</feature>
<sequence>MAPPRRPANSNLAEDPLPPNAKSFFEVIHKGDMFDTIKEAHLFLNHAGIEPTTKFLAQDRYGITEDDVAEFRRLCKFCTQNESSYNKAPLRPIVTLCLFERVQIDLIDFRNDPYGKYKYVLCIKDCSLKYYQLYPMRTKSAAEVAKNFRRWAVAFGPSDICQSDRGSEFKEALKLLLQQLGIKQVLSRPRHPRTNGLIEQNNAQVK</sequence>
<dbReference type="GO" id="GO:0015074">
    <property type="term" value="P:DNA integration"/>
    <property type="evidence" value="ECO:0007669"/>
    <property type="project" value="InterPro"/>
</dbReference>
<dbReference type="OrthoDB" id="3439869at2759"/>
<dbReference type="PROSITE" id="PS50994">
    <property type="entry name" value="INTEGRASE"/>
    <property type="match status" value="1"/>
</dbReference>
<dbReference type="GO" id="GO:0005634">
    <property type="term" value="C:nucleus"/>
    <property type="evidence" value="ECO:0007669"/>
    <property type="project" value="UniProtKB-ARBA"/>
</dbReference>
<dbReference type="AlphaFoldDB" id="A0A8H4J1D7"/>
<evidence type="ECO:0000256" key="1">
    <source>
        <dbReference type="ARBA" id="ARBA00022884"/>
    </source>
</evidence>
<accession>A0A8H4J1D7</accession>